<name>A0A543BZI0_9ACTN</name>
<keyword evidence="3" id="KW-1185">Reference proteome</keyword>
<organism evidence="2 3">
    <name type="scientific">Actinoallomurus bryophytorum</name>
    <dbReference type="NCBI Taxonomy" id="1490222"/>
    <lineage>
        <taxon>Bacteria</taxon>
        <taxon>Bacillati</taxon>
        <taxon>Actinomycetota</taxon>
        <taxon>Actinomycetes</taxon>
        <taxon>Streptosporangiales</taxon>
        <taxon>Thermomonosporaceae</taxon>
        <taxon>Actinoallomurus</taxon>
    </lineage>
</organism>
<dbReference type="InterPro" id="IPR017946">
    <property type="entry name" value="PLC-like_Pdiesterase_TIM-brl"/>
</dbReference>
<dbReference type="PANTHER" id="PTHR46211">
    <property type="entry name" value="GLYCEROPHOSPHORYL DIESTER PHOSPHODIESTERASE"/>
    <property type="match status" value="1"/>
</dbReference>
<dbReference type="InterPro" id="IPR030395">
    <property type="entry name" value="GP_PDE_dom"/>
</dbReference>
<sequence>MSYKRDHRSDHARTARHPSARVAVFVTLLMAIAAGPGSAAPASAGARADDHAAAHPSGNPWLHRRFLNMAHAGGENEAPADTLYAFKRAVALGADMVELDVESTADDRLVVIHNSSVDATTSGTGLVRDLTYRQVNALDAAYNFVPGRSAVPGLPPESYPLRGVRTHHRKPPRGYRASDFAIPSLRDVFRAFPHVPINMEIKGTSDTDVESFEHNARLLAGFLNRAGRTDVIVTSFNDAALATFHRLAPRIALAPGQNELSAYFFSGTRPIDGTKALQIPVRFNGIPVATPEFVARAHADGYAVHVWFSGTAPEDEAAYNTLIDACADGIMAAWPAVLERLLDERHIARPGTRGVDPCKS</sequence>
<dbReference type="Pfam" id="PF03009">
    <property type="entry name" value="GDPD"/>
    <property type="match status" value="1"/>
</dbReference>
<dbReference type="PROSITE" id="PS51704">
    <property type="entry name" value="GP_PDE"/>
    <property type="match status" value="1"/>
</dbReference>
<dbReference type="GO" id="GO:0006629">
    <property type="term" value="P:lipid metabolic process"/>
    <property type="evidence" value="ECO:0007669"/>
    <property type="project" value="InterPro"/>
</dbReference>
<dbReference type="SUPFAM" id="SSF51695">
    <property type="entry name" value="PLC-like phosphodiesterases"/>
    <property type="match status" value="1"/>
</dbReference>
<dbReference type="AlphaFoldDB" id="A0A543BZI0"/>
<evidence type="ECO:0000259" key="1">
    <source>
        <dbReference type="PROSITE" id="PS51704"/>
    </source>
</evidence>
<dbReference type="EMBL" id="VFOZ01000002">
    <property type="protein sequence ID" value="TQL90227.1"/>
    <property type="molecule type" value="Genomic_DNA"/>
</dbReference>
<evidence type="ECO:0000313" key="3">
    <source>
        <dbReference type="Proteomes" id="UP000316096"/>
    </source>
</evidence>
<dbReference type="Gene3D" id="3.20.20.190">
    <property type="entry name" value="Phosphatidylinositol (PI) phosphodiesterase"/>
    <property type="match status" value="1"/>
</dbReference>
<comment type="caution">
    <text evidence="2">The sequence shown here is derived from an EMBL/GenBank/DDBJ whole genome shotgun (WGS) entry which is preliminary data.</text>
</comment>
<dbReference type="PANTHER" id="PTHR46211:SF14">
    <property type="entry name" value="GLYCEROPHOSPHODIESTER PHOSPHODIESTERASE"/>
    <property type="match status" value="1"/>
</dbReference>
<gene>
    <name evidence="2" type="ORF">FB559_7520</name>
</gene>
<protein>
    <submittedName>
        <fullName evidence="2">Glycerophosphoryl diester phosphodiesterase</fullName>
    </submittedName>
</protein>
<feature type="domain" description="GP-PDE" evidence="1">
    <location>
        <begin position="66"/>
        <end position="342"/>
    </location>
</feature>
<reference evidence="2 3" key="1">
    <citation type="submission" date="2019-06" db="EMBL/GenBank/DDBJ databases">
        <title>Sequencing the genomes of 1000 actinobacteria strains.</title>
        <authorList>
            <person name="Klenk H.-P."/>
        </authorList>
    </citation>
    <scope>NUCLEOTIDE SEQUENCE [LARGE SCALE GENOMIC DNA]</scope>
    <source>
        <strain evidence="2 3">DSM 102200</strain>
    </source>
</reference>
<accession>A0A543BZI0</accession>
<evidence type="ECO:0000313" key="2">
    <source>
        <dbReference type="EMBL" id="TQL90227.1"/>
    </source>
</evidence>
<dbReference type="GO" id="GO:0008081">
    <property type="term" value="F:phosphoric diester hydrolase activity"/>
    <property type="evidence" value="ECO:0007669"/>
    <property type="project" value="InterPro"/>
</dbReference>
<proteinExistence type="predicted"/>
<dbReference type="Proteomes" id="UP000316096">
    <property type="component" value="Unassembled WGS sequence"/>
</dbReference>
<dbReference type="RefSeq" id="WP_221640613.1">
    <property type="nucleotide sequence ID" value="NZ_VFOZ01000002.1"/>
</dbReference>